<dbReference type="EMBL" id="JAVDXO010000003">
    <property type="protein sequence ID" value="MDR7306694.1"/>
    <property type="molecule type" value="Genomic_DNA"/>
</dbReference>
<comment type="caution">
    <text evidence="2">The sequence shown here is derived from an EMBL/GenBank/DDBJ whole genome shotgun (WGS) entry which is preliminary data.</text>
</comment>
<protein>
    <recommendedName>
        <fullName evidence="4">ABC transporter substrate-binding protein</fullName>
    </recommendedName>
</protein>
<feature type="chain" id="PRO_5045685384" description="ABC transporter substrate-binding protein" evidence="1">
    <location>
        <begin position="25"/>
        <end position="312"/>
    </location>
</feature>
<dbReference type="InterPro" id="IPR007487">
    <property type="entry name" value="ABC_transpt-TYRBP-like"/>
</dbReference>
<keyword evidence="1" id="KW-0732">Signal</keyword>
<gene>
    <name evidence="2" type="ORF">J2X15_001977</name>
</gene>
<keyword evidence="3" id="KW-1185">Reference proteome</keyword>
<dbReference type="RefSeq" id="WP_310342100.1">
    <property type="nucleotide sequence ID" value="NZ_JAVDXO010000003.1"/>
</dbReference>
<dbReference type="Gene3D" id="3.40.50.2300">
    <property type="match status" value="1"/>
</dbReference>
<sequence length="312" mass="32773">MQGLAVLLRCLAALALGCAGACWGADVVILSSERSAGYSEAAQAVVAELVRSGMDRAEIVQLVVPDAPGAEVAGLQGGKVWITLGAEALGRALPREGRPPIIAALIPRLGFERIVRETVHKSTAGVAALYLDQPFPRQLDLLRLALPDAKRVGVLWGHESMQQQVGLVAAAQSRGLEIVGGTVTSPITLYAGLKTVLSDTDVLLAVADPAVYNGTTISNILLATYRSRVPLLAFSPAYTKAGALMSLHSAPRQIGGQAATMARAVLQGGAVPASQYPLEFSVLVNDYVARSLGLTLDEGVLSERLRRLEKRP</sequence>
<proteinExistence type="predicted"/>
<name>A0ABU1ZMB6_9BURK</name>
<evidence type="ECO:0000313" key="3">
    <source>
        <dbReference type="Proteomes" id="UP001268089"/>
    </source>
</evidence>
<organism evidence="2 3">
    <name type="scientific">Rhodoferax saidenbachensis</name>
    <dbReference type="NCBI Taxonomy" id="1484693"/>
    <lineage>
        <taxon>Bacteria</taxon>
        <taxon>Pseudomonadati</taxon>
        <taxon>Pseudomonadota</taxon>
        <taxon>Betaproteobacteria</taxon>
        <taxon>Burkholderiales</taxon>
        <taxon>Comamonadaceae</taxon>
        <taxon>Rhodoferax</taxon>
    </lineage>
</organism>
<dbReference type="PANTHER" id="PTHR35271:SF1">
    <property type="entry name" value="ABC TRANSPORTER, SUBSTRATE-BINDING LIPOPROTEIN"/>
    <property type="match status" value="1"/>
</dbReference>
<evidence type="ECO:0008006" key="4">
    <source>
        <dbReference type="Google" id="ProtNLM"/>
    </source>
</evidence>
<reference evidence="2 3" key="1">
    <citation type="submission" date="2023-07" db="EMBL/GenBank/DDBJ databases">
        <title>Sorghum-associated microbial communities from plants grown in Nebraska, USA.</title>
        <authorList>
            <person name="Schachtman D."/>
        </authorList>
    </citation>
    <scope>NUCLEOTIDE SEQUENCE [LARGE SCALE GENOMIC DNA]</scope>
    <source>
        <strain evidence="2 3">BE308</strain>
    </source>
</reference>
<dbReference type="Proteomes" id="UP001268089">
    <property type="component" value="Unassembled WGS sequence"/>
</dbReference>
<evidence type="ECO:0000256" key="1">
    <source>
        <dbReference type="SAM" id="SignalP"/>
    </source>
</evidence>
<evidence type="ECO:0000313" key="2">
    <source>
        <dbReference type="EMBL" id="MDR7306694.1"/>
    </source>
</evidence>
<accession>A0ABU1ZMB6</accession>
<feature type="signal peptide" evidence="1">
    <location>
        <begin position="1"/>
        <end position="24"/>
    </location>
</feature>
<dbReference type="Pfam" id="PF04392">
    <property type="entry name" value="ABC_sub_bind"/>
    <property type="match status" value="1"/>
</dbReference>
<dbReference type="PANTHER" id="PTHR35271">
    <property type="entry name" value="ABC TRANSPORTER, SUBSTRATE-BINDING LIPOPROTEIN-RELATED"/>
    <property type="match status" value="1"/>
</dbReference>